<reference evidence="4 5" key="1">
    <citation type="journal article" date="2023" name="Nat. Commun.">
        <title>Genomic dissection of endemic carbapenem resistance reveals metallo-beta-lactamase dissemination through clonal, plasmid and integron transfer.</title>
        <authorList>
            <person name="Macesic N."/>
            <person name="Hawkey J."/>
            <person name="Vezina B."/>
            <person name="Wisniewski J.A."/>
            <person name="Cottingham H."/>
            <person name="Blakeway L.V."/>
            <person name="Harshegyi T."/>
            <person name="Pragastis K."/>
            <person name="Badoordeen G.Z."/>
            <person name="Dennison A."/>
            <person name="Spelman D.W."/>
            <person name="Jenney A.W.J."/>
            <person name="Peleg A.Y."/>
        </authorList>
    </citation>
    <scope>NUCLEOTIDE SEQUENCE [LARGE SCALE GENOMIC DNA]</scope>
    <source>
        <strain evidence="4 5">CPO519</strain>
    </source>
</reference>
<evidence type="ECO:0000313" key="4">
    <source>
        <dbReference type="EMBL" id="MEC5495852.1"/>
    </source>
</evidence>
<proteinExistence type="predicted"/>
<organism evidence="3">
    <name type="scientific">Acinetobacter baumannii</name>
    <dbReference type="NCBI Taxonomy" id="470"/>
    <lineage>
        <taxon>Bacteria</taxon>
        <taxon>Pseudomonadati</taxon>
        <taxon>Pseudomonadota</taxon>
        <taxon>Gammaproteobacteria</taxon>
        <taxon>Moraxellales</taxon>
        <taxon>Moraxellaceae</taxon>
        <taxon>Acinetobacter</taxon>
        <taxon>Acinetobacter calcoaceticus/baumannii complex</taxon>
    </lineage>
</organism>
<dbReference type="AlphaFoldDB" id="A0AA90HXX1"/>
<dbReference type="Proteomes" id="UP001174156">
    <property type="component" value="Unassembled WGS sequence"/>
</dbReference>
<dbReference type="InterPro" id="IPR054787">
    <property type="entry name" value="TrlF_ATPase"/>
</dbReference>
<feature type="region of interest" description="Disordered" evidence="2">
    <location>
        <begin position="536"/>
        <end position="557"/>
    </location>
</feature>
<reference evidence="3" key="2">
    <citation type="submission" date="2023-01" db="EMBL/GenBank/DDBJ databases">
        <title>Genomic dissection of endemic carbapenem resistance: metallo-beta-lactamase gene dissemination through clonal, plasmid and integron transfer pathways.</title>
        <authorList>
            <person name="Macesic N."/>
        </authorList>
    </citation>
    <scope>NUCLEOTIDE SEQUENCE</scope>
    <source>
        <strain evidence="3">CPO519</strain>
    </source>
</reference>
<evidence type="ECO:0000256" key="1">
    <source>
        <dbReference type="SAM" id="Coils"/>
    </source>
</evidence>
<evidence type="ECO:0000256" key="2">
    <source>
        <dbReference type="SAM" id="MobiDB-lite"/>
    </source>
</evidence>
<dbReference type="GO" id="GO:0005524">
    <property type="term" value="F:ATP binding"/>
    <property type="evidence" value="ECO:0007669"/>
    <property type="project" value="InterPro"/>
</dbReference>
<dbReference type="InterPro" id="IPR027417">
    <property type="entry name" value="P-loop_NTPase"/>
</dbReference>
<gene>
    <name evidence="4" type="ORF">P9867_004660</name>
    <name evidence="3" type="ORF">P9867_18225</name>
</gene>
<dbReference type="Gene3D" id="3.40.50.300">
    <property type="entry name" value="P-loop containing nucleotide triphosphate hydrolases"/>
    <property type="match status" value="2"/>
</dbReference>
<comment type="caution">
    <text evidence="3">The sequence shown here is derived from an EMBL/GenBank/DDBJ whole genome shotgun (WGS) entry which is preliminary data.</text>
</comment>
<sequence>MFSKGSEWRKWDLHVHTPASLDHKYGGNCDATWEKYITDLENLPDSFKVLGINDYFFIDGYERVLQEKAQGRLKNIDLILPVVEFRLQEFAGVQFGKLNRINLHVIFADEKVLPIDQIKSQFLNTLQAKYILEKDHSAWNYSVTRESVEHLGKSIKEKVPQDQLNNYGSDLIEGFNNLNLSLDSIVSSLDKSCFKGKYLIAIGKTEWDQLKWTDGSIAVKKSLINNANIVFTSAESYETFNNAKQKLKQNGVNDLLLDCSDAHNFSDKTTDKDRIGNCFTWIKADPTFAGLVQATLEPQNRIYIGEMPEKELVKQGKGSYFIEKIEISKKSSASSEHTWLDGTNLKLSHDLVAIIGKKGSGKSALADVISLLGNSKSSSKFFSFLKDGRFKGKGGFASDFEASITWLNGTKESQSLDSSVDHEKAERVRYIPQVYFEKLCNPDQGDNEFQNELNSVIFSYLSEEDRNECTSLDSLIKFKESALNDQLSSLKLALSRLNAEIEDLESQSQIGVRNILDSKKQLKIQELQDHELIKPIEVESPSEELTPEQQSLKTKMDANNSRQIELLDEVKKLNELIVENQRKIIIAEQIIDKSKILKDQVQDFKDQISEGLKVLSIENDIVAFNIDTTIIVELIENLNVKKTESSLRVGDLEKEIESCNEVVKVVQGQLSEPLQKYNAYVESLRKWDNKRLELIGDNGSLDSLLGIQYQLEKIEKLPEQLIQKRVDRKDISIKIFEILERKKIIRESLYEPVQQAIEKNEFINKKNKFEFVSRLNFSTEHFQDELTNLIMQRRLEFTPDNIKKTLEELSNQEDLETKEGCINFIEKLIGKLEEVNGATGIADMVKKNTTPKNVYDFVYSLDFIKSKYSLRFQNAEVDKLSPGQRGALLLIFYLLVDQDKTPIILDQPEENLDNDTVVNSLVPILNEAKKTRQIIMVTHNPNLAIVCDAEQIIYTDFYRENNFSINYTSGSIESYDLNQHAVNILEGTLGAFNNRRSKYFD</sequence>
<evidence type="ECO:0000313" key="5">
    <source>
        <dbReference type="Proteomes" id="UP001174156"/>
    </source>
</evidence>
<name>A0AA90HXX1_ACIBA</name>
<feature type="coiled-coil region" evidence="1">
    <location>
        <begin position="480"/>
        <end position="507"/>
    </location>
</feature>
<dbReference type="SUPFAM" id="SSF52540">
    <property type="entry name" value="P-loop containing nucleoside triphosphate hydrolases"/>
    <property type="match status" value="1"/>
</dbReference>
<dbReference type="NCBIfam" id="NF045780">
    <property type="entry name" value="TrlF_fam_ATP"/>
    <property type="match status" value="1"/>
</dbReference>
<evidence type="ECO:0000313" key="3">
    <source>
        <dbReference type="EMBL" id="MDK4883532.1"/>
    </source>
</evidence>
<dbReference type="EMBL" id="JARTMM020000001">
    <property type="protein sequence ID" value="MEC5495852.1"/>
    <property type="molecule type" value="Genomic_DNA"/>
</dbReference>
<keyword evidence="1" id="KW-0175">Coiled coil</keyword>
<protein>
    <submittedName>
        <fullName evidence="3">AAA family ATPase</fullName>
    </submittedName>
</protein>
<feature type="compositionally biased region" description="Polar residues" evidence="2">
    <location>
        <begin position="547"/>
        <end position="557"/>
    </location>
</feature>
<dbReference type="GO" id="GO:0016887">
    <property type="term" value="F:ATP hydrolysis activity"/>
    <property type="evidence" value="ECO:0007669"/>
    <property type="project" value="InterPro"/>
</dbReference>
<dbReference type="RefSeq" id="WP_086231442.1">
    <property type="nucleotide sequence ID" value="NZ_JAOAOM010000092.1"/>
</dbReference>
<accession>A0AA90HXX1</accession>
<dbReference type="EMBL" id="JARTMM010000103">
    <property type="protein sequence ID" value="MDK4883532.1"/>
    <property type="molecule type" value="Genomic_DNA"/>
</dbReference>
<reference evidence="4" key="3">
    <citation type="submission" date="2024-01" db="EMBL/GenBank/DDBJ databases">
        <authorList>
            <person name="Macesic N."/>
        </authorList>
    </citation>
    <scope>NUCLEOTIDE SEQUENCE</scope>
    <source>
        <strain evidence="4">CPO519</strain>
    </source>
</reference>